<dbReference type="InterPro" id="IPR006143">
    <property type="entry name" value="RND_pump_MFP"/>
</dbReference>
<evidence type="ECO:0000256" key="2">
    <source>
        <dbReference type="ARBA" id="ARBA00009477"/>
    </source>
</evidence>
<dbReference type="SUPFAM" id="SSF111369">
    <property type="entry name" value="HlyD-like secretion proteins"/>
    <property type="match status" value="2"/>
</dbReference>
<dbReference type="Gene3D" id="2.40.30.170">
    <property type="match status" value="1"/>
</dbReference>
<comment type="similarity">
    <text evidence="2">Belongs to the membrane fusion protein (MFP) (TC 8.A.1) family.</text>
</comment>
<dbReference type="Gene3D" id="2.40.50.100">
    <property type="match status" value="2"/>
</dbReference>
<evidence type="ECO:0000256" key="3">
    <source>
        <dbReference type="ARBA" id="ARBA00023054"/>
    </source>
</evidence>
<comment type="subcellular location">
    <subcellularLocation>
        <location evidence="1">Cell envelope</location>
    </subcellularLocation>
</comment>
<dbReference type="PANTHER" id="PTHR32347">
    <property type="entry name" value="EFFLUX SYSTEM COMPONENT YKNX-RELATED"/>
    <property type="match status" value="1"/>
</dbReference>
<sequence>MVAVSGSVVAAHDVDLGFAQSGRITGVYAPVGAHVGAGTLLAQTENGDLRATLAQKKAALQSQQAKLASLKSGTRPEELAVSRATVASDEAALEQAKAGVVNAIRTAYTQSDDAIHNKVDQFFNDPRSGLPKLSFSTGAQAEITLANDRAAMEALLSEWQKHVSGLSAASDLPPSQAEAQTNLARISTFLSDTNAVLNNTTSSSVSQATIAGYITDVATARANLNTASGALTTAISTQSAAITLLDRDKKSLALKLAGTTADDIAEQEALVAAAAAEVESAQAQLSKTIITAPFTGTITRMDAKVGEITSPTEPHISMISDGLFQIDCYIPEVEIANLAVGNAATTTLDAYGAETFFRAKIVAIDPAETEVGGVSTYKTTLQFLAPDPRIRQGMTASVVITTREIEGALVVPQGEVFQKNGHAMIQLLRAGTPEDVVVQTGASSSVGNVQIISGLQDGDTVILNPDTSL</sequence>
<organism evidence="4 5">
    <name type="scientific">Candidatus Kaiserbacteria bacterium RIFCSPHIGHO2_02_FULL_54_11b</name>
    <dbReference type="NCBI Taxonomy" id="1798494"/>
    <lineage>
        <taxon>Bacteria</taxon>
        <taxon>Candidatus Kaiseribacteriota</taxon>
    </lineage>
</organism>
<accession>A0A1F6DTQ9</accession>
<protein>
    <recommendedName>
        <fullName evidence="6">RND efflux pump membrane fusion protein barrel-sandwich domain-containing protein</fullName>
    </recommendedName>
</protein>
<comment type="caution">
    <text evidence="4">The sequence shown here is derived from an EMBL/GenBank/DDBJ whole genome shotgun (WGS) entry which is preliminary data.</text>
</comment>
<dbReference type="Gene3D" id="1.10.287.470">
    <property type="entry name" value="Helix hairpin bin"/>
    <property type="match status" value="1"/>
</dbReference>
<dbReference type="AlphaFoldDB" id="A0A1F6DTQ9"/>
<dbReference type="NCBIfam" id="TIGR01730">
    <property type="entry name" value="RND_mfp"/>
    <property type="match status" value="1"/>
</dbReference>
<dbReference type="PANTHER" id="PTHR32347:SF23">
    <property type="entry name" value="BLL5650 PROTEIN"/>
    <property type="match status" value="1"/>
</dbReference>
<reference evidence="4 5" key="1">
    <citation type="journal article" date="2016" name="Nat. Commun.">
        <title>Thousands of microbial genomes shed light on interconnected biogeochemical processes in an aquifer system.</title>
        <authorList>
            <person name="Anantharaman K."/>
            <person name="Brown C.T."/>
            <person name="Hug L.A."/>
            <person name="Sharon I."/>
            <person name="Castelle C.J."/>
            <person name="Probst A.J."/>
            <person name="Thomas B.C."/>
            <person name="Singh A."/>
            <person name="Wilkins M.J."/>
            <person name="Karaoz U."/>
            <person name="Brodie E.L."/>
            <person name="Williams K.H."/>
            <person name="Hubbard S.S."/>
            <person name="Banfield J.F."/>
        </authorList>
    </citation>
    <scope>NUCLEOTIDE SEQUENCE [LARGE SCALE GENOMIC DNA]</scope>
</reference>
<proteinExistence type="inferred from homology"/>
<dbReference type="GO" id="GO:0022857">
    <property type="term" value="F:transmembrane transporter activity"/>
    <property type="evidence" value="ECO:0007669"/>
    <property type="project" value="InterPro"/>
</dbReference>
<evidence type="ECO:0000256" key="1">
    <source>
        <dbReference type="ARBA" id="ARBA00004196"/>
    </source>
</evidence>
<evidence type="ECO:0008006" key="6">
    <source>
        <dbReference type="Google" id="ProtNLM"/>
    </source>
</evidence>
<gene>
    <name evidence="4" type="ORF">A3C18_02255</name>
</gene>
<dbReference type="Gene3D" id="6.20.50.140">
    <property type="match status" value="1"/>
</dbReference>
<dbReference type="STRING" id="1798494.A3C18_02255"/>
<dbReference type="Proteomes" id="UP000178328">
    <property type="component" value="Unassembled WGS sequence"/>
</dbReference>
<dbReference type="GO" id="GO:0030313">
    <property type="term" value="C:cell envelope"/>
    <property type="evidence" value="ECO:0007669"/>
    <property type="project" value="UniProtKB-SubCell"/>
</dbReference>
<name>A0A1F6DTQ9_9BACT</name>
<dbReference type="InterPro" id="IPR050465">
    <property type="entry name" value="UPF0194_transport"/>
</dbReference>
<dbReference type="GO" id="GO:0016020">
    <property type="term" value="C:membrane"/>
    <property type="evidence" value="ECO:0007669"/>
    <property type="project" value="InterPro"/>
</dbReference>
<evidence type="ECO:0000313" key="4">
    <source>
        <dbReference type="EMBL" id="OGG64783.1"/>
    </source>
</evidence>
<evidence type="ECO:0000313" key="5">
    <source>
        <dbReference type="Proteomes" id="UP000178328"/>
    </source>
</evidence>
<keyword evidence="3" id="KW-0175">Coiled coil</keyword>
<dbReference type="EMBL" id="MFLH01000011">
    <property type="protein sequence ID" value="OGG64783.1"/>
    <property type="molecule type" value="Genomic_DNA"/>
</dbReference>